<evidence type="ECO:0000313" key="2">
    <source>
        <dbReference type="Proteomes" id="UP000308760"/>
    </source>
</evidence>
<accession>A0A4S8PTB6</accession>
<keyword evidence="2" id="KW-1185">Reference proteome</keyword>
<dbReference type="RefSeq" id="WP_136537452.1">
    <property type="nucleotide sequence ID" value="NZ_STGY01000083.1"/>
</dbReference>
<name>A0A4S8PTB6_9ACTN</name>
<evidence type="ECO:0000313" key="1">
    <source>
        <dbReference type="EMBL" id="THV33571.1"/>
    </source>
</evidence>
<reference evidence="2" key="1">
    <citation type="submission" date="2019-04" db="EMBL/GenBank/DDBJ databases">
        <title>Nocardioides xinjiangensis sp. nov.</title>
        <authorList>
            <person name="Liu S."/>
        </authorList>
    </citation>
    <scope>NUCLEOTIDE SEQUENCE [LARGE SCALE GENOMIC DNA]</scope>
    <source>
        <strain evidence="2">18</strain>
    </source>
</reference>
<comment type="caution">
    <text evidence="1">The sequence shown here is derived from an EMBL/GenBank/DDBJ whole genome shotgun (WGS) entry which is preliminary data.</text>
</comment>
<protein>
    <submittedName>
        <fullName evidence="1">Uncharacterized protein</fullName>
    </submittedName>
</protein>
<organism evidence="1 2">
    <name type="scientific">Glycomyces buryatensis</name>
    <dbReference type="NCBI Taxonomy" id="2570927"/>
    <lineage>
        <taxon>Bacteria</taxon>
        <taxon>Bacillati</taxon>
        <taxon>Actinomycetota</taxon>
        <taxon>Actinomycetes</taxon>
        <taxon>Glycomycetales</taxon>
        <taxon>Glycomycetaceae</taxon>
        <taxon>Glycomyces</taxon>
    </lineage>
</organism>
<sequence length="277" mass="29786">MIEFGALAGSAAKSLVQQLARGVVAGRGRQRLRAGKDSSDLQKALVAIDKDGVDDAAQELFTDPEEQESFRRGLIDQDRGAWPLVNGTYPGDLVAVACGWVAPLLAAVDEGGRVPAVRSDHPWVEAVSVAIMGRLQHWALRGDSAVTPMWQAFLTETEAAEVFDPGKVPPRLEELHRESLFDILQFKHRSVQFVTEGLHDREAAATITWVRDGEGEPGIAVGVITGWAGTGKSRLAAEACDRLVDAAPEWQAGFADYAALPAVAVPQRPMLLVCGYP</sequence>
<dbReference type="OrthoDB" id="3218567at2"/>
<gene>
    <name evidence="1" type="ORF">FAB82_25885</name>
</gene>
<dbReference type="EMBL" id="STGY01000083">
    <property type="protein sequence ID" value="THV33571.1"/>
    <property type="molecule type" value="Genomic_DNA"/>
</dbReference>
<reference evidence="1 2" key="2">
    <citation type="submission" date="2019-05" db="EMBL/GenBank/DDBJ databases">
        <title>Glycomyces buryatensis sp. nov.</title>
        <authorList>
            <person name="Nikitina E."/>
        </authorList>
    </citation>
    <scope>NUCLEOTIDE SEQUENCE [LARGE SCALE GENOMIC DNA]</scope>
    <source>
        <strain evidence="1 2">18</strain>
    </source>
</reference>
<dbReference type="AlphaFoldDB" id="A0A4S8PTB6"/>
<proteinExistence type="predicted"/>
<dbReference type="Proteomes" id="UP000308760">
    <property type="component" value="Unassembled WGS sequence"/>
</dbReference>